<proteinExistence type="predicted"/>
<keyword evidence="1" id="KW-0812">Transmembrane</keyword>
<feature type="transmembrane region" description="Helical" evidence="1">
    <location>
        <begin position="158"/>
        <end position="179"/>
    </location>
</feature>
<feature type="transmembrane region" description="Helical" evidence="1">
    <location>
        <begin position="117"/>
        <end position="137"/>
    </location>
</feature>
<keyword evidence="1" id="KW-0472">Membrane</keyword>
<evidence type="ECO:0000256" key="1">
    <source>
        <dbReference type="SAM" id="Phobius"/>
    </source>
</evidence>
<name>A0A7W6BHC6_9SPHN</name>
<accession>A0A7W6BHC6</accession>
<feature type="transmembrane region" description="Helical" evidence="1">
    <location>
        <begin position="185"/>
        <end position="206"/>
    </location>
</feature>
<organism evidence="2 3">
    <name type="scientific">Sphingobium jiangsuense</name>
    <dbReference type="NCBI Taxonomy" id="870476"/>
    <lineage>
        <taxon>Bacteria</taxon>
        <taxon>Pseudomonadati</taxon>
        <taxon>Pseudomonadota</taxon>
        <taxon>Alphaproteobacteria</taxon>
        <taxon>Sphingomonadales</taxon>
        <taxon>Sphingomonadaceae</taxon>
        <taxon>Sphingobium</taxon>
    </lineage>
</organism>
<feature type="transmembrane region" description="Helical" evidence="1">
    <location>
        <begin position="79"/>
        <end position="97"/>
    </location>
</feature>
<dbReference type="EMBL" id="JACIDT010000009">
    <property type="protein sequence ID" value="MBB3927016.1"/>
    <property type="molecule type" value="Genomic_DNA"/>
</dbReference>
<reference evidence="2 3" key="1">
    <citation type="submission" date="2020-08" db="EMBL/GenBank/DDBJ databases">
        <title>Genomic Encyclopedia of Type Strains, Phase IV (KMG-IV): sequencing the most valuable type-strain genomes for metagenomic binning, comparative biology and taxonomic classification.</title>
        <authorList>
            <person name="Goeker M."/>
        </authorList>
    </citation>
    <scope>NUCLEOTIDE SEQUENCE [LARGE SCALE GENOMIC DNA]</scope>
    <source>
        <strain evidence="2 3">DSM 26189</strain>
    </source>
</reference>
<dbReference type="AlphaFoldDB" id="A0A7W6BHC6"/>
<keyword evidence="3" id="KW-1185">Reference proteome</keyword>
<evidence type="ECO:0000313" key="2">
    <source>
        <dbReference type="EMBL" id="MBB3927016.1"/>
    </source>
</evidence>
<comment type="caution">
    <text evidence="2">The sequence shown here is derived from an EMBL/GenBank/DDBJ whole genome shotgun (WGS) entry which is preliminary data.</text>
</comment>
<gene>
    <name evidence="2" type="ORF">GGR43_002739</name>
</gene>
<feature type="transmembrane region" description="Helical" evidence="1">
    <location>
        <begin position="49"/>
        <end position="67"/>
    </location>
</feature>
<dbReference type="Proteomes" id="UP000571950">
    <property type="component" value="Unassembled WGS sequence"/>
</dbReference>
<feature type="transmembrane region" description="Helical" evidence="1">
    <location>
        <begin position="21"/>
        <end position="43"/>
    </location>
</feature>
<dbReference type="RefSeq" id="WP_188072518.1">
    <property type="nucleotide sequence ID" value="NZ_BSPS01000125.1"/>
</dbReference>
<keyword evidence="1" id="KW-1133">Transmembrane helix</keyword>
<protein>
    <submittedName>
        <fullName evidence="2">Uncharacterized protein</fullName>
    </submittedName>
</protein>
<dbReference type="NCBIfam" id="NF037959">
    <property type="entry name" value="MFS_SpdSyn"/>
    <property type="match status" value="1"/>
</dbReference>
<evidence type="ECO:0000313" key="3">
    <source>
        <dbReference type="Proteomes" id="UP000571950"/>
    </source>
</evidence>
<sequence length="216" mass="22938">MSVAAYYGAAPGARFRAPYILAGWSGAYGMLVSMVAARLMMPWFGNSTYVWGAVIFAVLLGFSLGCLSGGLPGRGRESAAGLTLPLCLAALATLPLIHYARPVCIALAVAAPDLRYGALMAALLLLFAPAFLLGAVFPHAIELLCRHRGRARQMPASLAAWSALAAAAGALLTAFHLVPRFDPPVLLQCAMAFSLALALLAFLRYFPRRAKRGWKF</sequence>